<organism evidence="1">
    <name type="scientific">marine sediment metagenome</name>
    <dbReference type="NCBI Taxonomy" id="412755"/>
    <lineage>
        <taxon>unclassified sequences</taxon>
        <taxon>metagenomes</taxon>
        <taxon>ecological metagenomes</taxon>
    </lineage>
</organism>
<dbReference type="EMBL" id="BARS01040894">
    <property type="protein sequence ID" value="GAG40409.1"/>
    <property type="molecule type" value="Genomic_DNA"/>
</dbReference>
<feature type="non-terminal residue" evidence="1">
    <location>
        <position position="1"/>
    </location>
</feature>
<name>X0XB46_9ZZZZ</name>
<sequence length="52" mass="5935">TMYELYDAINQYLDDPSLDEKNRKKIVENEAGPYRGNAGEKIGRYILSLVGI</sequence>
<evidence type="ECO:0000313" key="1">
    <source>
        <dbReference type="EMBL" id="GAG40409.1"/>
    </source>
</evidence>
<protein>
    <submittedName>
        <fullName evidence="1">Uncharacterized protein</fullName>
    </submittedName>
</protein>
<gene>
    <name evidence="1" type="ORF">S01H1_62277</name>
</gene>
<accession>X0XB46</accession>
<comment type="caution">
    <text evidence="1">The sequence shown here is derived from an EMBL/GenBank/DDBJ whole genome shotgun (WGS) entry which is preliminary data.</text>
</comment>
<reference evidence="1" key="1">
    <citation type="journal article" date="2014" name="Front. Microbiol.">
        <title>High frequency of phylogenetically diverse reductive dehalogenase-homologous genes in deep subseafloor sedimentary metagenomes.</title>
        <authorList>
            <person name="Kawai M."/>
            <person name="Futagami T."/>
            <person name="Toyoda A."/>
            <person name="Takaki Y."/>
            <person name="Nishi S."/>
            <person name="Hori S."/>
            <person name="Arai W."/>
            <person name="Tsubouchi T."/>
            <person name="Morono Y."/>
            <person name="Uchiyama I."/>
            <person name="Ito T."/>
            <person name="Fujiyama A."/>
            <person name="Inagaki F."/>
            <person name="Takami H."/>
        </authorList>
    </citation>
    <scope>NUCLEOTIDE SEQUENCE</scope>
    <source>
        <strain evidence="1">Expedition CK06-06</strain>
    </source>
</reference>
<dbReference type="AlphaFoldDB" id="X0XB46"/>
<proteinExistence type="predicted"/>